<evidence type="ECO:0000313" key="7">
    <source>
        <dbReference type="Proteomes" id="UP000228535"/>
    </source>
</evidence>
<protein>
    <submittedName>
        <fullName evidence="6">Flavin reductase (DIM6/NTAB) family NADH-FMN oxidoreductase RutF</fullName>
    </submittedName>
</protein>
<dbReference type="GO" id="GO:0010181">
    <property type="term" value="F:FMN binding"/>
    <property type="evidence" value="ECO:0007669"/>
    <property type="project" value="InterPro"/>
</dbReference>
<sequence>MHQRCEPAILYFGTPVVLISTTNEDGTVNLAPMSSIFWLGWRAVIGLSATSQTTQNLLRMGQCVLNLPSVDLVGAVNRLALTTGSDPVPVGKQQKGYRTEREKFELAGLTPMASETVAPPRVLECPVQLEAVVAATHGIGEEDPTVRGRLLSLELRIQRVHVEESILLVGHSNRVDPDKWRPLLMSFQHFYGLGPRVHESTLAQIPEALYRSPDVDRARQSTDPQKPGLWQQAGAR</sequence>
<dbReference type="RefSeq" id="WP_100336007.1">
    <property type="nucleotide sequence ID" value="NZ_PGFA01000001.1"/>
</dbReference>
<dbReference type="Pfam" id="PF01613">
    <property type="entry name" value="Flavin_Reduct"/>
    <property type="match status" value="1"/>
</dbReference>
<dbReference type="Proteomes" id="UP000228535">
    <property type="component" value="Unassembled WGS sequence"/>
</dbReference>
<dbReference type="PANTHER" id="PTHR43567:SF1">
    <property type="entry name" value="FLAVOREDOXIN"/>
    <property type="match status" value="1"/>
</dbReference>
<evidence type="ECO:0000256" key="2">
    <source>
        <dbReference type="ARBA" id="ARBA00022630"/>
    </source>
</evidence>
<dbReference type="AlphaFoldDB" id="A0A2M9BQZ1"/>
<dbReference type="InterPro" id="IPR012349">
    <property type="entry name" value="Split_barrel_FMN-bd"/>
</dbReference>
<organism evidence="6 7">
    <name type="scientific">Hymenobacter chitinivorans DSM 11115</name>
    <dbReference type="NCBI Taxonomy" id="1121954"/>
    <lineage>
        <taxon>Bacteria</taxon>
        <taxon>Pseudomonadati</taxon>
        <taxon>Bacteroidota</taxon>
        <taxon>Cytophagia</taxon>
        <taxon>Cytophagales</taxon>
        <taxon>Hymenobacteraceae</taxon>
        <taxon>Hymenobacter</taxon>
    </lineage>
</organism>
<name>A0A2M9BQZ1_9BACT</name>
<dbReference type="GO" id="GO:0016646">
    <property type="term" value="F:oxidoreductase activity, acting on the CH-NH group of donors, NAD or NADP as acceptor"/>
    <property type="evidence" value="ECO:0007669"/>
    <property type="project" value="UniProtKB-ARBA"/>
</dbReference>
<dbReference type="EMBL" id="PGFA01000001">
    <property type="protein sequence ID" value="PJJ60355.1"/>
    <property type="molecule type" value="Genomic_DNA"/>
</dbReference>
<evidence type="ECO:0000256" key="4">
    <source>
        <dbReference type="SAM" id="MobiDB-lite"/>
    </source>
</evidence>
<evidence type="ECO:0000256" key="3">
    <source>
        <dbReference type="ARBA" id="ARBA00038054"/>
    </source>
</evidence>
<comment type="caution">
    <text evidence="6">The sequence shown here is derived from an EMBL/GenBank/DDBJ whole genome shotgun (WGS) entry which is preliminary data.</text>
</comment>
<dbReference type="OrthoDB" id="9794638at2"/>
<proteinExistence type="inferred from homology"/>
<dbReference type="Gene3D" id="2.30.110.10">
    <property type="entry name" value="Electron Transport, Fmn-binding Protein, Chain A"/>
    <property type="match status" value="1"/>
</dbReference>
<evidence type="ECO:0000313" key="6">
    <source>
        <dbReference type="EMBL" id="PJJ60355.1"/>
    </source>
</evidence>
<comment type="similarity">
    <text evidence="3">Belongs to the flavoredoxin family.</text>
</comment>
<accession>A0A2M9BQZ1</accession>
<evidence type="ECO:0000256" key="1">
    <source>
        <dbReference type="ARBA" id="ARBA00001917"/>
    </source>
</evidence>
<feature type="region of interest" description="Disordered" evidence="4">
    <location>
        <begin position="213"/>
        <end position="236"/>
    </location>
</feature>
<reference evidence="6 7" key="1">
    <citation type="submission" date="2017-11" db="EMBL/GenBank/DDBJ databases">
        <title>Genomic Encyclopedia of Archaeal and Bacterial Type Strains, Phase II (KMG-II): From Individual Species to Whole Genera.</title>
        <authorList>
            <person name="Goeker M."/>
        </authorList>
    </citation>
    <scope>NUCLEOTIDE SEQUENCE [LARGE SCALE GENOMIC DNA]</scope>
    <source>
        <strain evidence="6 7">DSM 11115</strain>
    </source>
</reference>
<dbReference type="InterPro" id="IPR002563">
    <property type="entry name" value="Flavin_Rdtase-like_dom"/>
</dbReference>
<comment type="cofactor">
    <cofactor evidence="1">
        <name>FMN</name>
        <dbReference type="ChEBI" id="CHEBI:58210"/>
    </cofactor>
</comment>
<keyword evidence="7" id="KW-1185">Reference proteome</keyword>
<gene>
    <name evidence="6" type="ORF">CLV45_1780</name>
</gene>
<dbReference type="PANTHER" id="PTHR43567">
    <property type="entry name" value="FLAVOREDOXIN-RELATED-RELATED"/>
    <property type="match status" value="1"/>
</dbReference>
<dbReference type="InterPro" id="IPR052174">
    <property type="entry name" value="Flavoredoxin"/>
</dbReference>
<keyword evidence="2" id="KW-0285">Flavoprotein</keyword>
<dbReference type="SUPFAM" id="SSF50475">
    <property type="entry name" value="FMN-binding split barrel"/>
    <property type="match status" value="1"/>
</dbReference>
<evidence type="ECO:0000259" key="5">
    <source>
        <dbReference type="Pfam" id="PF01613"/>
    </source>
</evidence>
<feature type="domain" description="Flavin reductase like" evidence="5">
    <location>
        <begin position="12"/>
        <end position="142"/>
    </location>
</feature>